<organism evidence="9 10">
    <name type="scientific">Niallia taxi</name>
    <dbReference type="NCBI Taxonomy" id="2499688"/>
    <lineage>
        <taxon>Bacteria</taxon>
        <taxon>Bacillati</taxon>
        <taxon>Bacillota</taxon>
        <taxon>Bacilli</taxon>
        <taxon>Bacillales</taxon>
        <taxon>Bacillaceae</taxon>
        <taxon>Niallia</taxon>
    </lineage>
</organism>
<gene>
    <name evidence="9" type="ORF">EM808_15350</name>
</gene>
<feature type="modified residue" description="Phosphocysteine; by EIIA" evidence="7">
    <location>
        <position position="4"/>
    </location>
</feature>
<dbReference type="Gene3D" id="3.40.50.2300">
    <property type="match status" value="1"/>
</dbReference>
<accession>A0A3S3SJZ8</accession>
<dbReference type="PANTHER" id="PTHR34581:SF2">
    <property type="entry name" value="PTS SYSTEM N,N'-DIACETYLCHITOBIOSE-SPECIFIC EIIB COMPONENT"/>
    <property type="match status" value="1"/>
</dbReference>
<dbReference type="PANTHER" id="PTHR34581">
    <property type="entry name" value="PTS SYSTEM N,N'-DIACETYLCHITOBIOSE-SPECIFIC EIIB COMPONENT"/>
    <property type="match status" value="1"/>
</dbReference>
<dbReference type="InterPro" id="IPR003501">
    <property type="entry name" value="PTS_EIIB_2/3"/>
</dbReference>
<evidence type="ECO:0000313" key="9">
    <source>
        <dbReference type="EMBL" id="RVT61684.1"/>
    </source>
</evidence>
<dbReference type="GO" id="GO:0009401">
    <property type="term" value="P:phosphoenolpyruvate-dependent sugar phosphotransferase system"/>
    <property type="evidence" value="ECO:0007669"/>
    <property type="project" value="UniProtKB-KW"/>
</dbReference>
<evidence type="ECO:0000256" key="6">
    <source>
        <dbReference type="ARBA" id="ARBA00022777"/>
    </source>
</evidence>
<comment type="caution">
    <text evidence="9">The sequence shown here is derived from an EMBL/GenBank/DDBJ whole genome shotgun (WGS) entry which is preliminary data.</text>
</comment>
<feature type="domain" description="PTS EIIB type-3" evidence="8">
    <location>
        <begin position="1"/>
        <end position="100"/>
    </location>
</feature>
<reference evidence="9 10" key="1">
    <citation type="submission" date="2019-01" db="EMBL/GenBank/DDBJ databases">
        <title>Bacillus sp. M5HDSG1-1, whole genome shotgun sequence.</title>
        <authorList>
            <person name="Tuo L."/>
        </authorList>
    </citation>
    <scope>NUCLEOTIDE SEQUENCE [LARGE SCALE GENOMIC DNA]</scope>
    <source>
        <strain evidence="9 10">M5HDSG1-1</strain>
    </source>
</reference>
<dbReference type="AlphaFoldDB" id="A0A3S3SJZ8"/>
<protein>
    <submittedName>
        <fullName evidence="9">PTS sugar transporter subunit IIB</fullName>
    </submittedName>
</protein>
<evidence type="ECO:0000256" key="1">
    <source>
        <dbReference type="ARBA" id="ARBA00022448"/>
    </source>
</evidence>
<evidence type="ECO:0000256" key="7">
    <source>
        <dbReference type="PROSITE-ProRule" id="PRU00423"/>
    </source>
</evidence>
<evidence type="ECO:0000256" key="4">
    <source>
        <dbReference type="ARBA" id="ARBA00022679"/>
    </source>
</evidence>
<keyword evidence="2" id="KW-0597">Phosphoprotein</keyword>
<dbReference type="PROSITE" id="PS51100">
    <property type="entry name" value="PTS_EIIB_TYPE_3"/>
    <property type="match status" value="1"/>
</dbReference>
<keyword evidence="4" id="KW-0808">Transferase</keyword>
<evidence type="ECO:0000256" key="3">
    <source>
        <dbReference type="ARBA" id="ARBA00022597"/>
    </source>
</evidence>
<dbReference type="GO" id="GO:0016301">
    <property type="term" value="F:kinase activity"/>
    <property type="evidence" value="ECO:0007669"/>
    <property type="project" value="UniProtKB-KW"/>
</dbReference>
<evidence type="ECO:0000259" key="8">
    <source>
        <dbReference type="PROSITE" id="PS51100"/>
    </source>
</evidence>
<name>A0A3S3SJZ8_9BACI</name>
<dbReference type="GO" id="GO:0008982">
    <property type="term" value="F:protein-N(PI)-phosphohistidine-sugar phosphotransferase activity"/>
    <property type="evidence" value="ECO:0007669"/>
    <property type="project" value="InterPro"/>
</dbReference>
<keyword evidence="1" id="KW-0813">Transport</keyword>
<keyword evidence="3 9" id="KW-0762">Sugar transport</keyword>
<evidence type="ECO:0000256" key="5">
    <source>
        <dbReference type="ARBA" id="ARBA00022683"/>
    </source>
</evidence>
<evidence type="ECO:0000313" key="10">
    <source>
        <dbReference type="Proteomes" id="UP000288024"/>
    </source>
</evidence>
<keyword evidence="5" id="KW-0598">Phosphotransferase system</keyword>
<dbReference type="CDD" id="cd05564">
    <property type="entry name" value="PTS_IIB_chitobiose_lichenan"/>
    <property type="match status" value="1"/>
</dbReference>
<dbReference type="EMBL" id="RZTZ01000005">
    <property type="protein sequence ID" value="RVT61684.1"/>
    <property type="molecule type" value="Genomic_DNA"/>
</dbReference>
<dbReference type="InterPro" id="IPR051819">
    <property type="entry name" value="PTS_sugar-specific_EIIB"/>
</dbReference>
<proteinExistence type="predicted"/>
<dbReference type="InterPro" id="IPR036095">
    <property type="entry name" value="PTS_EIIB-like_sf"/>
</dbReference>
<dbReference type="SUPFAM" id="SSF52794">
    <property type="entry name" value="PTS system IIB component-like"/>
    <property type="match status" value="1"/>
</dbReference>
<sequence length="100" mass="11015">MLVCAAGMSTSLLVTKMRRAALAKGLDINIFAVSATEIDDVLETRKVDCMLLGPQVKFRREEIAERLKGKNILLDEIHIQHYGMMDGEKVLDQALGLVGS</sequence>
<keyword evidence="10" id="KW-1185">Reference proteome</keyword>
<dbReference type="Proteomes" id="UP000288024">
    <property type="component" value="Unassembled WGS sequence"/>
</dbReference>
<keyword evidence="6" id="KW-0418">Kinase</keyword>
<dbReference type="Pfam" id="PF02302">
    <property type="entry name" value="PTS_IIB"/>
    <property type="match status" value="1"/>
</dbReference>
<evidence type="ECO:0000256" key="2">
    <source>
        <dbReference type="ARBA" id="ARBA00022553"/>
    </source>
</evidence>
<dbReference type="InterPro" id="IPR013012">
    <property type="entry name" value="PTS_EIIB_3"/>
</dbReference>